<dbReference type="CDD" id="cd03215">
    <property type="entry name" value="ABC_Carb_Monos_II"/>
    <property type="match status" value="1"/>
</dbReference>
<evidence type="ECO:0000256" key="1">
    <source>
        <dbReference type="ARBA" id="ARBA00022741"/>
    </source>
</evidence>
<keyword evidence="2 4" id="KW-0067">ATP-binding</keyword>
<dbReference type="InterPro" id="IPR003439">
    <property type="entry name" value="ABC_transporter-like_ATP-bd"/>
</dbReference>
<dbReference type="SMART" id="SM00382">
    <property type="entry name" value="AAA"/>
    <property type="match status" value="1"/>
</dbReference>
<dbReference type="PANTHER" id="PTHR43790:SF4">
    <property type="entry name" value="GUANOSINE IMPORT ATP-BINDING PROTEIN NUPO"/>
    <property type="match status" value="1"/>
</dbReference>
<dbReference type="PANTHER" id="PTHR43790">
    <property type="entry name" value="CARBOHYDRATE TRANSPORT ATP-BINDING PROTEIN MG119-RELATED"/>
    <property type="match status" value="1"/>
</dbReference>
<dbReference type="Proteomes" id="UP000243778">
    <property type="component" value="Unassembled WGS sequence"/>
</dbReference>
<sequence>MTAMPAASAPVFLELRGLSKRFGERTVLDGVGLHLERGEVHALLGENGAGKSTLMNILTGVYLADDGEIRLQGERLAIRRPADASAAGIGMVHQHFRLVERFSVVENLLLAAGGRKGLRSASEASAALLRTAEQIGLRIDPQAQVADLSVAERQRTEICKVLALGARILILDEPTAVLTDREAGDMLSAIRRMADTGLSIVLITHKLREVIGHSHRLTVMRQGRTVAANLPTTSLSMEEIARLMVGEQKAGPERAPSTLISNGADLLIAHQLCVSRADGGVGIDGVSLRVRAGEVLGVAGVGGNGQQQLADALLGSLPIEAGNLSLDGAEVTHASIARRRDLGLRIIPSDRMASGLIGELSVADNLALTRVRGGHYRSGWLNRARMRADALAAIARQAIAGATPELRTSLLSGGNAQKVLLARELDSGVRLLVAHSPTRGLDVKACAVVHQAIREVAASGAACLLISEDLEEILALSDRIAVMSAGRITGECPGGSSAEEVGRLMLGHA</sequence>
<dbReference type="AlphaFoldDB" id="A0A1H3A0V9"/>
<reference evidence="5" key="1">
    <citation type="submission" date="2016-10" db="EMBL/GenBank/DDBJ databases">
        <authorList>
            <person name="Varghese N."/>
            <person name="Submissions S."/>
        </authorList>
    </citation>
    <scope>NUCLEOTIDE SEQUENCE [LARGE SCALE GENOMIC DNA]</scope>
    <source>
        <strain evidence="5">NRRL B-59562</strain>
    </source>
</reference>
<dbReference type="PROSITE" id="PS50893">
    <property type="entry name" value="ABC_TRANSPORTER_2"/>
    <property type="match status" value="2"/>
</dbReference>
<organism evidence="4 5">
    <name type="scientific">Pseudomonas kuykendallii</name>
    <dbReference type="NCBI Taxonomy" id="1007099"/>
    <lineage>
        <taxon>Bacteria</taxon>
        <taxon>Pseudomonadati</taxon>
        <taxon>Pseudomonadota</taxon>
        <taxon>Gammaproteobacteria</taxon>
        <taxon>Pseudomonadales</taxon>
        <taxon>Pseudomonadaceae</taxon>
        <taxon>Pseudomonas</taxon>
    </lineage>
</organism>
<evidence type="ECO:0000259" key="3">
    <source>
        <dbReference type="PROSITE" id="PS50893"/>
    </source>
</evidence>
<dbReference type="Pfam" id="PF00005">
    <property type="entry name" value="ABC_tran"/>
    <property type="match status" value="2"/>
</dbReference>
<proteinExistence type="predicted"/>
<dbReference type="GO" id="GO:0016887">
    <property type="term" value="F:ATP hydrolysis activity"/>
    <property type="evidence" value="ECO:0007669"/>
    <property type="project" value="InterPro"/>
</dbReference>
<name>A0A1H3A0V9_9PSED</name>
<dbReference type="InterPro" id="IPR017871">
    <property type="entry name" value="ABC_transporter-like_CS"/>
</dbReference>
<protein>
    <submittedName>
        <fullName evidence="4">Nucleoside ABC transporter ATP-binding protein</fullName>
    </submittedName>
</protein>
<dbReference type="InterPro" id="IPR003593">
    <property type="entry name" value="AAA+_ATPase"/>
</dbReference>
<dbReference type="Gene3D" id="3.40.50.300">
    <property type="entry name" value="P-loop containing nucleotide triphosphate hydrolases"/>
    <property type="match status" value="2"/>
</dbReference>
<accession>A0A1H3A0V9</accession>
<dbReference type="OrthoDB" id="9776369at2"/>
<keyword evidence="5" id="KW-1185">Reference proteome</keyword>
<dbReference type="GO" id="GO:0005524">
    <property type="term" value="F:ATP binding"/>
    <property type="evidence" value="ECO:0007669"/>
    <property type="project" value="UniProtKB-KW"/>
</dbReference>
<dbReference type="CDD" id="cd03216">
    <property type="entry name" value="ABC_Carb_Monos_I"/>
    <property type="match status" value="1"/>
</dbReference>
<evidence type="ECO:0000313" key="5">
    <source>
        <dbReference type="Proteomes" id="UP000243778"/>
    </source>
</evidence>
<dbReference type="SUPFAM" id="SSF52540">
    <property type="entry name" value="P-loop containing nucleoside triphosphate hydrolases"/>
    <property type="match status" value="2"/>
</dbReference>
<feature type="domain" description="ABC transporter" evidence="3">
    <location>
        <begin position="13"/>
        <end position="247"/>
    </location>
</feature>
<feature type="domain" description="ABC transporter" evidence="3">
    <location>
        <begin position="267"/>
        <end position="509"/>
    </location>
</feature>
<dbReference type="InterPro" id="IPR027417">
    <property type="entry name" value="P-loop_NTPase"/>
</dbReference>
<gene>
    <name evidence="4" type="ORF">SAMN05216287_2518</name>
</gene>
<keyword evidence="1" id="KW-0547">Nucleotide-binding</keyword>
<dbReference type="EMBL" id="FNNU01000003">
    <property type="protein sequence ID" value="SDX22868.1"/>
    <property type="molecule type" value="Genomic_DNA"/>
</dbReference>
<evidence type="ECO:0000256" key="2">
    <source>
        <dbReference type="ARBA" id="ARBA00022840"/>
    </source>
</evidence>
<evidence type="ECO:0000313" key="4">
    <source>
        <dbReference type="EMBL" id="SDX22868.1"/>
    </source>
</evidence>
<dbReference type="STRING" id="1007099.SAMN05216287_2518"/>
<dbReference type="PROSITE" id="PS00211">
    <property type="entry name" value="ABC_TRANSPORTER_1"/>
    <property type="match status" value="1"/>
</dbReference>
<dbReference type="InterPro" id="IPR050107">
    <property type="entry name" value="ABC_carbohydrate_import_ATPase"/>
</dbReference>